<protein>
    <submittedName>
        <fullName evidence="1">Uncharacterized protein</fullName>
    </submittedName>
</protein>
<organism evidence="1">
    <name type="scientific">Anguilla anguilla</name>
    <name type="common">European freshwater eel</name>
    <name type="synonym">Muraena anguilla</name>
    <dbReference type="NCBI Taxonomy" id="7936"/>
    <lineage>
        <taxon>Eukaryota</taxon>
        <taxon>Metazoa</taxon>
        <taxon>Chordata</taxon>
        <taxon>Craniata</taxon>
        <taxon>Vertebrata</taxon>
        <taxon>Euteleostomi</taxon>
        <taxon>Actinopterygii</taxon>
        <taxon>Neopterygii</taxon>
        <taxon>Teleostei</taxon>
        <taxon>Anguilliformes</taxon>
        <taxon>Anguillidae</taxon>
        <taxon>Anguilla</taxon>
    </lineage>
</organism>
<reference evidence="1" key="1">
    <citation type="submission" date="2014-11" db="EMBL/GenBank/DDBJ databases">
        <authorList>
            <person name="Amaro Gonzalez C."/>
        </authorList>
    </citation>
    <scope>NUCLEOTIDE SEQUENCE</scope>
</reference>
<dbReference type="EMBL" id="GBXM01035358">
    <property type="protein sequence ID" value="JAH73219.1"/>
    <property type="molecule type" value="Transcribed_RNA"/>
</dbReference>
<name>A0A0E9V516_ANGAN</name>
<evidence type="ECO:0000313" key="1">
    <source>
        <dbReference type="EMBL" id="JAH73219.1"/>
    </source>
</evidence>
<dbReference type="AlphaFoldDB" id="A0A0E9V516"/>
<accession>A0A0E9V516</accession>
<proteinExistence type="predicted"/>
<reference evidence="1" key="2">
    <citation type="journal article" date="2015" name="Fish Shellfish Immunol.">
        <title>Early steps in the European eel (Anguilla anguilla)-Vibrio vulnificus interaction in the gills: Role of the RtxA13 toxin.</title>
        <authorList>
            <person name="Callol A."/>
            <person name="Pajuelo D."/>
            <person name="Ebbesson L."/>
            <person name="Teles M."/>
            <person name="MacKenzie S."/>
            <person name="Amaro C."/>
        </authorList>
    </citation>
    <scope>NUCLEOTIDE SEQUENCE</scope>
</reference>
<sequence>MNVPTKSVVSRAITAIKSYCFPSFVKYLATKSALKCDYAKVASF</sequence>